<sequence length="67" mass="7854">MRNVQMEMNVAKQRRKLTQLLAEAPVSHQGYIEHLIRLFDKECEAGRPTPASQFIPMYYEEFGIADR</sequence>
<dbReference type="KEGG" id="vg:26795341"/>
<gene>
    <name evidence="1" type="ORF">PBI_VOHMINGHAZI_73</name>
</gene>
<dbReference type="RefSeq" id="YP_009224195.1">
    <property type="nucleotide sequence ID" value="NC_029077.1"/>
</dbReference>
<evidence type="ECO:0008006" key="3">
    <source>
        <dbReference type="Google" id="ProtNLM"/>
    </source>
</evidence>
<protein>
    <recommendedName>
        <fullName evidence="3">DnaB-like helicase</fullName>
    </recommendedName>
</protein>
<name>A0A097BXH6_9CAUD</name>
<accession>A0A097BXH6</accession>
<evidence type="ECO:0000313" key="2">
    <source>
        <dbReference type="Proteomes" id="UP000029887"/>
    </source>
</evidence>
<proteinExistence type="predicted"/>
<dbReference type="EMBL" id="KM401838">
    <property type="protein sequence ID" value="AIS73646.1"/>
    <property type="molecule type" value="Genomic_DNA"/>
</dbReference>
<organism evidence="1 2">
    <name type="scientific">Mycobacterium phage VohminGhazi</name>
    <dbReference type="NCBI Taxonomy" id="1542912"/>
    <lineage>
        <taxon>Viruses</taxon>
        <taxon>Duplodnaviria</taxon>
        <taxon>Heunggongvirae</taxon>
        <taxon>Uroviricota</taxon>
        <taxon>Caudoviricetes</taxon>
        <taxon>Gladiatorvirus</taxon>
        <taxon>Gladiatorvirus ericB</taxon>
    </lineage>
</organism>
<evidence type="ECO:0000313" key="1">
    <source>
        <dbReference type="EMBL" id="AIS73646.1"/>
    </source>
</evidence>
<dbReference type="Proteomes" id="UP000029887">
    <property type="component" value="Segment"/>
</dbReference>
<reference evidence="1 2" key="1">
    <citation type="submission" date="2014-08" db="EMBL/GenBank/DDBJ databases">
        <authorList>
            <person name="Baker A.R."/>
            <person name="Burr A.R."/>
            <person name="Dasin A.T."/>
            <person name="Garcia J.E."/>
            <person name="Guerrero B.J."/>
            <person name="Jones M.I."/>
            <person name="Kim J.T."/>
            <person name="Rockwood T.C."/>
            <person name="Shen A.C.Y."/>
            <person name="Stoddart K.E."/>
            <person name="Truong Q.M."/>
            <person name="Villegas R.L."/>
            <person name="Walker J.M."/>
            <person name="Bhuiyan S."/>
            <person name="Benjamin R.C."/>
            <person name="Hughes L.E."/>
            <person name="Hale R.H."/>
            <person name="Visi D.H."/>
            <person name="Allen M.S."/>
            <person name="Anders K.R."/>
            <person name="Braun M.A."/>
            <person name="Delesalle V.A."/>
            <person name="Ware V.C."/>
            <person name="Bradley K.W."/>
            <person name="Barker L.P."/>
            <person name="Asai D.J."/>
            <person name="Bowman C.A."/>
            <person name="Russell D.A."/>
            <person name="Pope W.H."/>
            <person name="Jacobs-Sera D."/>
            <person name="Hendrix R.W."/>
            <person name="Hatfull G.F."/>
        </authorList>
    </citation>
    <scope>NUCLEOTIDE SEQUENCE [LARGE SCALE GENOMIC DNA]</scope>
</reference>
<dbReference type="OrthoDB" id="22852at10239"/>
<dbReference type="GeneID" id="26795341"/>